<dbReference type="Proteomes" id="UP001194746">
    <property type="component" value="Unassembled WGS sequence"/>
</dbReference>
<reference evidence="2" key="1">
    <citation type="journal article" date="2019" name="Beilstein J. Org. Chem.">
        <title>Nanangenines: drimane sesquiterpenoids as the dominant metabolite cohort of a novel Australian fungus, Aspergillus nanangensis.</title>
        <authorList>
            <person name="Lacey H.J."/>
            <person name="Gilchrist C.L.M."/>
            <person name="Crombie A."/>
            <person name="Kalaitzis J.A."/>
            <person name="Vuong D."/>
            <person name="Rutledge P.J."/>
            <person name="Turner P."/>
            <person name="Pitt J.I."/>
            <person name="Lacey E."/>
            <person name="Chooi Y.H."/>
            <person name="Piggott A.M."/>
        </authorList>
    </citation>
    <scope>NUCLEOTIDE SEQUENCE</scope>
    <source>
        <strain evidence="2">MST-FP2251</strain>
    </source>
</reference>
<organism evidence="2 3">
    <name type="scientific">Aspergillus nanangensis</name>
    <dbReference type="NCBI Taxonomy" id="2582783"/>
    <lineage>
        <taxon>Eukaryota</taxon>
        <taxon>Fungi</taxon>
        <taxon>Dikarya</taxon>
        <taxon>Ascomycota</taxon>
        <taxon>Pezizomycotina</taxon>
        <taxon>Eurotiomycetes</taxon>
        <taxon>Eurotiomycetidae</taxon>
        <taxon>Eurotiales</taxon>
        <taxon>Aspergillaceae</taxon>
        <taxon>Aspergillus</taxon>
        <taxon>Aspergillus subgen. Circumdati</taxon>
    </lineage>
</organism>
<dbReference type="InterPro" id="IPR051490">
    <property type="entry name" value="THEM6_lcsJ_thioesterase"/>
</dbReference>
<sequence>MSPVSVLGLPGELLSSPYTQYVIPITIAAVCWVNMKVIPGFWHIRLFKGIITQSLRQRKIDTSKSRVMSISEDSPYIFSYLVTTHHNPPLECDYNMHKSNSTFFSDLDINRAQLLGRLFGGFPRKPSESGKGTEKTLNVALGGVSCVFKREIKPFQRYEIWSRVLAWDHKWLYMVSYFVVAGTGEKVIRSLHTESGKPSGVDFSKAVLASSLSRYVFKDGRMTISPADVLGYNGLISEPEGAENESVFTQQQQKGLEVARLFHGLDTLPTQFEPVPSSVLGIYADL</sequence>
<gene>
    <name evidence="2" type="ORF">FE257_005853</name>
</gene>
<dbReference type="EMBL" id="VCAU01000026">
    <property type="protein sequence ID" value="KAF9890448.1"/>
    <property type="molecule type" value="Genomic_DNA"/>
</dbReference>
<keyword evidence="3" id="KW-1185">Reference proteome</keyword>
<evidence type="ECO:0000313" key="3">
    <source>
        <dbReference type="Proteomes" id="UP001194746"/>
    </source>
</evidence>
<dbReference type="PANTHER" id="PTHR12475">
    <property type="match status" value="1"/>
</dbReference>
<name>A0AAD4CRG8_ASPNN</name>
<evidence type="ECO:0000256" key="1">
    <source>
        <dbReference type="ARBA" id="ARBA00038476"/>
    </source>
</evidence>
<evidence type="ECO:0008006" key="4">
    <source>
        <dbReference type="Google" id="ProtNLM"/>
    </source>
</evidence>
<comment type="similarity">
    <text evidence="1">Belongs to the lcsJ thioesterase family.</text>
</comment>
<proteinExistence type="inferred from homology"/>
<dbReference type="Pfam" id="PF13279">
    <property type="entry name" value="4HBT_2"/>
    <property type="match status" value="1"/>
</dbReference>
<comment type="caution">
    <text evidence="2">The sequence shown here is derived from an EMBL/GenBank/DDBJ whole genome shotgun (WGS) entry which is preliminary data.</text>
</comment>
<dbReference type="AlphaFoldDB" id="A0AAD4CRG8"/>
<dbReference type="PANTHER" id="PTHR12475:SF4">
    <property type="entry name" value="PROTEIN THEM6"/>
    <property type="match status" value="1"/>
</dbReference>
<reference evidence="2" key="2">
    <citation type="submission" date="2020-02" db="EMBL/GenBank/DDBJ databases">
        <authorList>
            <person name="Gilchrist C.L.M."/>
            <person name="Chooi Y.-H."/>
        </authorList>
    </citation>
    <scope>NUCLEOTIDE SEQUENCE</scope>
    <source>
        <strain evidence="2">MST-FP2251</strain>
    </source>
</reference>
<dbReference type="SUPFAM" id="SSF54637">
    <property type="entry name" value="Thioesterase/thiol ester dehydrase-isomerase"/>
    <property type="match status" value="1"/>
</dbReference>
<dbReference type="CDD" id="cd00586">
    <property type="entry name" value="4HBT"/>
    <property type="match status" value="1"/>
</dbReference>
<dbReference type="InterPro" id="IPR029069">
    <property type="entry name" value="HotDog_dom_sf"/>
</dbReference>
<accession>A0AAD4CRG8</accession>
<evidence type="ECO:0000313" key="2">
    <source>
        <dbReference type="EMBL" id="KAF9890448.1"/>
    </source>
</evidence>
<protein>
    <recommendedName>
        <fullName evidence="4">Capsule polysaccharide biosynthesis protein</fullName>
    </recommendedName>
</protein>